<dbReference type="OrthoDB" id="9009455at2"/>
<reference evidence="1 2" key="1">
    <citation type="submission" date="2019-03" db="EMBL/GenBank/DDBJ databases">
        <title>Paraburkholderia sp. 7MH5, isolated from subtropical forest soil.</title>
        <authorList>
            <person name="Gao Z.-H."/>
            <person name="Qiu L.-H."/>
        </authorList>
    </citation>
    <scope>NUCLEOTIDE SEQUENCE [LARGE SCALE GENOMIC DNA]</scope>
    <source>
        <strain evidence="1 2">7MH5</strain>
    </source>
</reference>
<accession>A0A4P7D389</accession>
<evidence type="ECO:0000313" key="2">
    <source>
        <dbReference type="Proteomes" id="UP000295727"/>
    </source>
</evidence>
<dbReference type="EMBL" id="CP038150">
    <property type="protein sequence ID" value="QBR01717.1"/>
    <property type="molecule type" value="Genomic_DNA"/>
</dbReference>
<gene>
    <name evidence="1" type="ORF">E1956_31670</name>
</gene>
<dbReference type="RefSeq" id="WP_134756654.1">
    <property type="nucleotide sequence ID" value="NZ_CP038150.1"/>
</dbReference>
<evidence type="ECO:0008006" key="3">
    <source>
        <dbReference type="Google" id="ProtNLM"/>
    </source>
</evidence>
<protein>
    <recommendedName>
        <fullName evidence="3">Lysozyme inhibitor LprI N-terminal domain-containing protein</fullName>
    </recommendedName>
</protein>
<organism evidence="1 2">
    <name type="scientific">Paraburkholderia pallida</name>
    <dbReference type="NCBI Taxonomy" id="2547399"/>
    <lineage>
        <taxon>Bacteria</taxon>
        <taxon>Pseudomonadati</taxon>
        <taxon>Pseudomonadota</taxon>
        <taxon>Betaproteobacteria</taxon>
        <taxon>Burkholderiales</taxon>
        <taxon>Burkholderiaceae</taxon>
        <taxon>Paraburkholderia</taxon>
    </lineage>
</organism>
<dbReference type="KEGG" id="ppai:E1956_31670"/>
<dbReference type="AlphaFoldDB" id="A0A4P7D389"/>
<name>A0A4P7D389_9BURK</name>
<proteinExistence type="predicted"/>
<evidence type="ECO:0000313" key="1">
    <source>
        <dbReference type="EMBL" id="QBR01717.1"/>
    </source>
</evidence>
<keyword evidence="2" id="KW-1185">Reference proteome</keyword>
<dbReference type="Proteomes" id="UP000295727">
    <property type="component" value="Chromosome 3"/>
</dbReference>
<sequence>MLADSVKLYAYIRKISSGDKRIALDANYKLWGEKIKSDCNLIGFAFNEWKNEYSPDTDFQIAACRQKVAAQEFEFYKSLTCPDDMETSAAPKCAAIQKVLGAGR</sequence>